<dbReference type="FunFam" id="2.60.40.420:FF:000049">
    <property type="entry name" value="Laccase"/>
    <property type="match status" value="1"/>
</dbReference>
<dbReference type="GO" id="GO:0046274">
    <property type="term" value="P:lignin catabolic process"/>
    <property type="evidence" value="ECO:0007669"/>
    <property type="project" value="UniProtKB-KW"/>
</dbReference>
<accession>A0ABD2ZWU2</accession>
<keyword evidence="13" id="KW-0732">Signal</keyword>
<dbReference type="Pfam" id="PF00394">
    <property type="entry name" value="Cu-oxidase"/>
    <property type="match status" value="1"/>
</dbReference>
<evidence type="ECO:0000256" key="12">
    <source>
        <dbReference type="ARBA" id="ARBA00023185"/>
    </source>
</evidence>
<dbReference type="PANTHER" id="PTHR11709">
    <property type="entry name" value="MULTI-COPPER OXIDASE"/>
    <property type="match status" value="1"/>
</dbReference>
<dbReference type="SUPFAM" id="SSF49503">
    <property type="entry name" value="Cupredoxins"/>
    <property type="match status" value="3"/>
</dbReference>
<keyword evidence="6 13" id="KW-0964">Secreted</keyword>
<evidence type="ECO:0000256" key="8">
    <source>
        <dbReference type="ARBA" id="ARBA00022737"/>
    </source>
</evidence>
<feature type="signal peptide" evidence="13">
    <location>
        <begin position="1"/>
        <end position="26"/>
    </location>
</feature>
<gene>
    <name evidence="17" type="ORF">ACH5RR_016774</name>
</gene>
<dbReference type="Pfam" id="PF07732">
    <property type="entry name" value="Cu-oxidase_3"/>
    <property type="match status" value="1"/>
</dbReference>
<evidence type="ECO:0000256" key="1">
    <source>
        <dbReference type="ARBA" id="ARBA00000349"/>
    </source>
</evidence>
<evidence type="ECO:0000256" key="3">
    <source>
        <dbReference type="ARBA" id="ARBA00010609"/>
    </source>
</evidence>
<evidence type="ECO:0000256" key="13">
    <source>
        <dbReference type="RuleBase" id="RU361119"/>
    </source>
</evidence>
<keyword evidence="8 13" id="KW-0677">Repeat</keyword>
<keyword evidence="9 13" id="KW-0560">Oxidoreductase</keyword>
<keyword evidence="12 13" id="KW-0439">Lignin degradation</keyword>
<dbReference type="Proteomes" id="UP001630127">
    <property type="component" value="Unassembled WGS sequence"/>
</dbReference>
<dbReference type="GO" id="GO:0046872">
    <property type="term" value="F:metal ion binding"/>
    <property type="evidence" value="ECO:0007669"/>
    <property type="project" value="UniProtKB-KW"/>
</dbReference>
<dbReference type="Gene3D" id="2.60.40.420">
    <property type="entry name" value="Cupredoxins - blue copper proteins"/>
    <property type="match status" value="3"/>
</dbReference>
<evidence type="ECO:0000256" key="6">
    <source>
        <dbReference type="ARBA" id="ARBA00022525"/>
    </source>
</evidence>
<feature type="domain" description="Plastocyanin-like" evidence="16">
    <location>
        <begin position="38"/>
        <end position="148"/>
    </location>
</feature>
<keyword evidence="11" id="KW-0325">Glycoprotein</keyword>
<dbReference type="InterPro" id="IPR034289">
    <property type="entry name" value="CuRO_3_LCC"/>
</dbReference>
<evidence type="ECO:0000256" key="5">
    <source>
        <dbReference type="ARBA" id="ARBA00022523"/>
    </source>
</evidence>
<evidence type="ECO:0000256" key="9">
    <source>
        <dbReference type="ARBA" id="ARBA00023002"/>
    </source>
</evidence>
<feature type="chain" id="PRO_5044533022" description="Laccase" evidence="13">
    <location>
        <begin position="27"/>
        <end position="558"/>
    </location>
</feature>
<dbReference type="InterPro" id="IPR002355">
    <property type="entry name" value="Cu_oxidase_Cu_BS"/>
</dbReference>
<dbReference type="Pfam" id="PF07731">
    <property type="entry name" value="Cu-oxidase_2"/>
    <property type="match status" value="1"/>
</dbReference>
<evidence type="ECO:0000256" key="4">
    <source>
        <dbReference type="ARBA" id="ARBA00012297"/>
    </source>
</evidence>
<evidence type="ECO:0000256" key="10">
    <source>
        <dbReference type="ARBA" id="ARBA00023008"/>
    </source>
</evidence>
<dbReference type="NCBIfam" id="TIGR03389">
    <property type="entry name" value="laccase"/>
    <property type="match status" value="1"/>
</dbReference>
<evidence type="ECO:0000256" key="7">
    <source>
        <dbReference type="ARBA" id="ARBA00022723"/>
    </source>
</evidence>
<dbReference type="InterPro" id="IPR045087">
    <property type="entry name" value="Cu-oxidase_fam"/>
</dbReference>
<dbReference type="AlphaFoldDB" id="A0ABD2ZWU2"/>
<dbReference type="PROSITE" id="PS00079">
    <property type="entry name" value="MULTICOPPER_OXIDASE1"/>
    <property type="match status" value="1"/>
</dbReference>
<dbReference type="EMBL" id="JBJUIK010000007">
    <property type="protein sequence ID" value="KAL3523940.1"/>
    <property type="molecule type" value="Genomic_DNA"/>
</dbReference>
<protein>
    <recommendedName>
        <fullName evidence="4 13">Laccase</fullName>
        <ecNumber evidence="4 13">1.10.3.2</ecNumber>
    </recommendedName>
    <alternativeName>
        <fullName evidence="13">Benzenediol:oxygen oxidoreductase</fullName>
    </alternativeName>
    <alternativeName>
        <fullName evidence="13">Diphenol oxidase</fullName>
    </alternativeName>
    <alternativeName>
        <fullName evidence="13">Urishiol oxidase</fullName>
    </alternativeName>
</protein>
<proteinExistence type="inferred from homology"/>
<dbReference type="InterPro" id="IPR034285">
    <property type="entry name" value="CuRO_2_LCC"/>
</dbReference>
<evidence type="ECO:0000256" key="2">
    <source>
        <dbReference type="ARBA" id="ARBA00004271"/>
    </source>
</evidence>
<dbReference type="InterPro" id="IPR008972">
    <property type="entry name" value="Cupredoxin"/>
</dbReference>
<keyword evidence="5 13" id="KW-0052">Apoplast</keyword>
<organism evidence="17 18">
    <name type="scientific">Cinchona calisaya</name>
    <dbReference type="NCBI Taxonomy" id="153742"/>
    <lineage>
        <taxon>Eukaryota</taxon>
        <taxon>Viridiplantae</taxon>
        <taxon>Streptophyta</taxon>
        <taxon>Embryophyta</taxon>
        <taxon>Tracheophyta</taxon>
        <taxon>Spermatophyta</taxon>
        <taxon>Magnoliopsida</taxon>
        <taxon>eudicotyledons</taxon>
        <taxon>Gunneridae</taxon>
        <taxon>Pentapetalae</taxon>
        <taxon>asterids</taxon>
        <taxon>lamiids</taxon>
        <taxon>Gentianales</taxon>
        <taxon>Rubiaceae</taxon>
        <taxon>Cinchonoideae</taxon>
        <taxon>Cinchoneae</taxon>
        <taxon>Cinchona</taxon>
    </lineage>
</organism>
<dbReference type="CDD" id="cd13897">
    <property type="entry name" value="CuRO_3_LCC_plant"/>
    <property type="match status" value="1"/>
</dbReference>
<comment type="cofactor">
    <cofactor evidence="13">
        <name>Cu cation</name>
        <dbReference type="ChEBI" id="CHEBI:23378"/>
    </cofactor>
    <text evidence="13">Binds 4 Cu cations per monomer.</text>
</comment>
<dbReference type="GO" id="GO:0052716">
    <property type="term" value="F:hydroquinone:oxygen oxidoreductase activity"/>
    <property type="evidence" value="ECO:0007669"/>
    <property type="project" value="UniProtKB-EC"/>
</dbReference>
<comment type="function">
    <text evidence="13">Lignin degradation and detoxification of lignin-derived products.</text>
</comment>
<evidence type="ECO:0000313" key="18">
    <source>
        <dbReference type="Proteomes" id="UP001630127"/>
    </source>
</evidence>
<evidence type="ECO:0000313" key="17">
    <source>
        <dbReference type="EMBL" id="KAL3523940.1"/>
    </source>
</evidence>
<dbReference type="CDD" id="cd13849">
    <property type="entry name" value="CuRO_1_LCC_plant"/>
    <property type="match status" value="1"/>
</dbReference>
<sequence>MALASSWLRALVLLAVLVLFPVSVESVTRHYKFNVVMRNKTRVCATKSIVTVNGKFPGPTLYAREDDTIIVKVVNHVQENVTIHWHGVRQLRTGWSDGPAYITQCPIQTGQSYIYNFSLTGQRGTLLWHAHVNWLRAIVHGAIVILPKRGIPYPFPKPDKEEIIVLGEWWKSDVEAVINQAMQLGQPPNVSDAHTINGLPGPAPNCSSTGYTLHVESGKTYLLRIVSAALNEELFFKIAAHQLTIVEVDATYTKPFRTDTIFIGPGQTTTAILTADQVAGKYLIAVSPFMDTTVATDNQTATGVVRYKSTAAFSPTNLTTIPPRNATPVTNSFADSLRSLNSKEYPVNVPLSIDHSLLFAIGVGVNPCATCLNGSRVVAAINNVSFVLPSTPLLQAHYYGISGVYTEDFPGTPLMPFNYTGTPPTNIQTTNGTEVYKLAFNSTVQIVFQGTSIIAPESHPTHLHGFNFYVVGKGLGNFDPKNDPQKFNLVDPVERNTVSVPTAGWTAIRFRADNPGVWFLHCHLEVHTTWGLKMAFVVENGLGPNESILPPPSDLPKC</sequence>
<comment type="similarity">
    <text evidence="3 13">Belongs to the multicopper oxidase family.</text>
</comment>
<evidence type="ECO:0000259" key="14">
    <source>
        <dbReference type="Pfam" id="PF00394"/>
    </source>
</evidence>
<dbReference type="InterPro" id="IPR011707">
    <property type="entry name" value="Cu-oxidase-like_N"/>
</dbReference>
<comment type="catalytic activity">
    <reaction evidence="1 13">
        <text>4 hydroquinone + O2 = 4 benzosemiquinone + 2 H2O</text>
        <dbReference type="Rhea" id="RHEA:11276"/>
        <dbReference type="ChEBI" id="CHEBI:15377"/>
        <dbReference type="ChEBI" id="CHEBI:15379"/>
        <dbReference type="ChEBI" id="CHEBI:17594"/>
        <dbReference type="ChEBI" id="CHEBI:17977"/>
        <dbReference type="EC" id="1.10.3.2"/>
    </reaction>
</comment>
<feature type="domain" description="Plastocyanin-like" evidence="14">
    <location>
        <begin position="162"/>
        <end position="309"/>
    </location>
</feature>
<dbReference type="InterPro" id="IPR011706">
    <property type="entry name" value="Cu-oxidase_C"/>
</dbReference>
<dbReference type="GO" id="GO:0048046">
    <property type="term" value="C:apoplast"/>
    <property type="evidence" value="ECO:0007669"/>
    <property type="project" value="UniProtKB-SubCell"/>
</dbReference>
<reference evidence="17 18" key="1">
    <citation type="submission" date="2024-11" db="EMBL/GenBank/DDBJ databases">
        <title>A near-complete genome assembly of Cinchona calisaya.</title>
        <authorList>
            <person name="Lian D.C."/>
            <person name="Zhao X.W."/>
            <person name="Wei L."/>
        </authorList>
    </citation>
    <scope>NUCLEOTIDE SEQUENCE [LARGE SCALE GENOMIC DNA]</scope>
    <source>
        <tissue evidence="17">Nenye</tissue>
    </source>
</reference>
<dbReference type="PANTHER" id="PTHR11709:SF317">
    <property type="entry name" value="LACCASE"/>
    <property type="match status" value="1"/>
</dbReference>
<feature type="domain" description="Plastocyanin-like" evidence="15">
    <location>
        <begin position="418"/>
        <end position="540"/>
    </location>
</feature>
<dbReference type="InterPro" id="IPR033138">
    <property type="entry name" value="Cu_oxidase_CS"/>
</dbReference>
<dbReference type="PROSITE" id="PS00080">
    <property type="entry name" value="MULTICOPPER_OXIDASE2"/>
    <property type="match status" value="1"/>
</dbReference>
<dbReference type="InterPro" id="IPR001117">
    <property type="entry name" value="Cu-oxidase_2nd"/>
</dbReference>
<name>A0ABD2ZWU2_9GENT</name>
<evidence type="ECO:0000256" key="11">
    <source>
        <dbReference type="ARBA" id="ARBA00023180"/>
    </source>
</evidence>
<dbReference type="CDD" id="cd13875">
    <property type="entry name" value="CuRO_2_LCC_plant"/>
    <property type="match status" value="1"/>
</dbReference>
<dbReference type="InterPro" id="IPR034288">
    <property type="entry name" value="CuRO_1_LCC"/>
</dbReference>
<evidence type="ECO:0000259" key="15">
    <source>
        <dbReference type="Pfam" id="PF07731"/>
    </source>
</evidence>
<comment type="subcellular location">
    <subcellularLocation>
        <location evidence="2 13">Secreted</location>
        <location evidence="2 13">Extracellular space</location>
        <location evidence="2 13">Apoplast</location>
    </subcellularLocation>
</comment>
<keyword evidence="18" id="KW-1185">Reference proteome</keyword>
<dbReference type="InterPro" id="IPR017761">
    <property type="entry name" value="Laccase"/>
</dbReference>
<dbReference type="EC" id="1.10.3.2" evidence="4 13"/>
<comment type="caution">
    <text evidence="17">The sequence shown here is derived from an EMBL/GenBank/DDBJ whole genome shotgun (WGS) entry which is preliminary data.</text>
</comment>
<dbReference type="FunFam" id="2.60.40.420:FF:000062">
    <property type="entry name" value="Laccase"/>
    <property type="match status" value="1"/>
</dbReference>
<keyword evidence="7 13" id="KW-0479">Metal-binding</keyword>
<evidence type="ECO:0000259" key="16">
    <source>
        <dbReference type="Pfam" id="PF07732"/>
    </source>
</evidence>
<keyword evidence="10 13" id="KW-0186">Copper</keyword>